<evidence type="ECO:0000313" key="1">
    <source>
        <dbReference type="EMBL" id="MFC0263814.1"/>
    </source>
</evidence>
<name>A0ABV6FW19_9BACT</name>
<dbReference type="EMBL" id="JBHLWI010000038">
    <property type="protein sequence ID" value="MFC0263814.1"/>
    <property type="molecule type" value="Genomic_DNA"/>
</dbReference>
<proteinExistence type="predicted"/>
<organism evidence="1 2">
    <name type="scientific">Fontibacter flavus</name>
    <dbReference type="NCBI Taxonomy" id="654838"/>
    <lineage>
        <taxon>Bacteria</taxon>
        <taxon>Pseudomonadati</taxon>
        <taxon>Bacteroidota</taxon>
        <taxon>Cytophagia</taxon>
        <taxon>Cytophagales</taxon>
        <taxon>Cyclobacteriaceae</taxon>
        <taxon>Fontibacter</taxon>
    </lineage>
</organism>
<dbReference type="Proteomes" id="UP001589797">
    <property type="component" value="Unassembled WGS sequence"/>
</dbReference>
<gene>
    <name evidence="1" type="ORF">ACFFIP_14060</name>
</gene>
<dbReference type="RefSeq" id="WP_382388324.1">
    <property type="nucleotide sequence ID" value="NZ_JBHLWI010000038.1"/>
</dbReference>
<protein>
    <submittedName>
        <fullName evidence="1">Uncharacterized protein</fullName>
    </submittedName>
</protein>
<comment type="caution">
    <text evidence="1">The sequence shown here is derived from an EMBL/GenBank/DDBJ whole genome shotgun (WGS) entry which is preliminary data.</text>
</comment>
<keyword evidence="2" id="KW-1185">Reference proteome</keyword>
<sequence length="74" mass="8800">MDSINFIANYNQYLDELSDVIREEHKHVLQVLRNKDPHDIVTPERWFSSEIEARGLVWVMFLNQLKKTKTISAK</sequence>
<reference evidence="1 2" key="1">
    <citation type="submission" date="2024-09" db="EMBL/GenBank/DDBJ databases">
        <authorList>
            <person name="Sun Q."/>
            <person name="Mori K."/>
        </authorList>
    </citation>
    <scope>NUCLEOTIDE SEQUENCE [LARGE SCALE GENOMIC DNA]</scope>
    <source>
        <strain evidence="1 2">CCM 7650</strain>
    </source>
</reference>
<accession>A0ABV6FW19</accession>
<evidence type="ECO:0000313" key="2">
    <source>
        <dbReference type="Proteomes" id="UP001589797"/>
    </source>
</evidence>